<evidence type="ECO:0000313" key="2">
    <source>
        <dbReference type="Proteomes" id="UP000016016"/>
    </source>
</evidence>
<organism evidence="1 2">
    <name type="scientific">Prevotella amnii CRIS 21A-A</name>
    <dbReference type="NCBI Taxonomy" id="679191"/>
    <lineage>
        <taxon>Bacteria</taxon>
        <taxon>Pseudomonadati</taxon>
        <taxon>Bacteroidota</taxon>
        <taxon>Bacteroidia</taxon>
        <taxon>Bacteroidales</taxon>
        <taxon>Prevotellaceae</taxon>
        <taxon>Prevotella</taxon>
    </lineage>
</organism>
<reference evidence="1 2" key="1">
    <citation type="submission" date="2010-09" db="EMBL/GenBank/DDBJ databases">
        <authorList>
            <person name="Harkins D.M."/>
            <person name="Madupu R."/>
            <person name="Durkin A.S."/>
            <person name="Torralba M."/>
            <person name="Methe B."/>
            <person name="Sutton G.G."/>
            <person name="Nelson K.E."/>
        </authorList>
    </citation>
    <scope>NUCLEOTIDE SEQUENCE [LARGE SCALE GENOMIC DNA]</scope>
    <source>
        <strain evidence="1 2">CRIS 21A-A</strain>
    </source>
</reference>
<proteinExistence type="predicted"/>
<dbReference type="AlphaFoldDB" id="E1GWF2"/>
<sequence length="37" mass="4254">MSEVGKPIKMLIKASLEELKCILYAVKVAYNDCYEFL</sequence>
<gene>
    <name evidence="1" type="ORF">HMPREF9018_0994</name>
</gene>
<dbReference type="Proteomes" id="UP000016016">
    <property type="component" value="Unassembled WGS sequence"/>
</dbReference>
<name>E1GWF2_9BACT</name>
<comment type="caution">
    <text evidence="1">The sequence shown here is derived from an EMBL/GenBank/DDBJ whole genome shotgun (WGS) entry which is preliminary data.</text>
</comment>
<dbReference type="EMBL" id="ADFQ01000066">
    <property type="protein sequence ID" value="EFN91037.1"/>
    <property type="molecule type" value="Genomic_DNA"/>
</dbReference>
<accession>E1GWF2</accession>
<evidence type="ECO:0000313" key="1">
    <source>
        <dbReference type="EMBL" id="EFN91037.1"/>
    </source>
</evidence>
<protein>
    <submittedName>
        <fullName evidence="1">Uncharacterized protein</fullName>
    </submittedName>
</protein>